<dbReference type="OrthoDB" id="5499170at2"/>
<dbReference type="GO" id="GO:0006355">
    <property type="term" value="P:regulation of DNA-templated transcription"/>
    <property type="evidence" value="ECO:0007669"/>
    <property type="project" value="InterPro"/>
</dbReference>
<protein>
    <submittedName>
        <fullName evidence="2">Transcriptional regulator PpsR</fullName>
    </submittedName>
</protein>
<gene>
    <name evidence="2" type="ORF">JM93_02645</name>
</gene>
<name>A0A562SY96_9HYPH</name>
<dbReference type="PRINTS" id="PR01590">
    <property type="entry name" value="HTHFIS"/>
</dbReference>
<dbReference type="InterPro" id="IPR035965">
    <property type="entry name" value="PAS-like_dom_sf"/>
</dbReference>
<dbReference type="Gene3D" id="1.10.10.60">
    <property type="entry name" value="Homeodomain-like"/>
    <property type="match status" value="1"/>
</dbReference>
<evidence type="ECO:0000259" key="1">
    <source>
        <dbReference type="SMART" id="SM00091"/>
    </source>
</evidence>
<dbReference type="Proteomes" id="UP000320593">
    <property type="component" value="Unassembled WGS sequence"/>
</dbReference>
<dbReference type="EMBL" id="VLLF01000006">
    <property type="protein sequence ID" value="TWI85938.1"/>
    <property type="molecule type" value="Genomic_DNA"/>
</dbReference>
<dbReference type="InterPro" id="IPR009057">
    <property type="entry name" value="Homeodomain-like_sf"/>
</dbReference>
<feature type="domain" description="PAS" evidence="1">
    <location>
        <begin position="286"/>
        <end position="352"/>
    </location>
</feature>
<dbReference type="InterPro" id="IPR013767">
    <property type="entry name" value="PAS_fold"/>
</dbReference>
<organism evidence="2 3">
    <name type="scientific">Roseibium hamelinense</name>
    <dbReference type="NCBI Taxonomy" id="150831"/>
    <lineage>
        <taxon>Bacteria</taxon>
        <taxon>Pseudomonadati</taxon>
        <taxon>Pseudomonadota</taxon>
        <taxon>Alphaproteobacteria</taxon>
        <taxon>Hyphomicrobiales</taxon>
        <taxon>Stappiaceae</taxon>
        <taxon>Roseibium</taxon>
    </lineage>
</organism>
<dbReference type="SMART" id="SM00091">
    <property type="entry name" value="PAS"/>
    <property type="match status" value="3"/>
</dbReference>
<dbReference type="RefSeq" id="WP_145344008.1">
    <property type="nucleotide sequence ID" value="NZ_SMLY01000083.1"/>
</dbReference>
<keyword evidence="3" id="KW-1185">Reference proteome</keyword>
<dbReference type="InterPro" id="IPR011785">
    <property type="entry name" value="Tscrpt_reg_PpsR-CrtJ"/>
</dbReference>
<proteinExistence type="predicted"/>
<sequence length="482" mass="53440">MMPDGKMEKQPSKPTHRLFRQTEEIFGDLPADVAMALAAHGADITLLISREGDVLDASYSDASLDAYAPQSWSGRLFKDVVTMECVDKVDALLDECIKHGTSRPHQVNHAKADGPDLPIEYTLVRIEKFPALVAFGKDLRRFAEIQQQLMRAQFELEREYRRIRETEARYRVIFHKMEWPVLVLDGEQRKVIDANTAAASALQTKPAKLSGEPLTSLVSRPDRDKVLDALSAAREKGTSRTISAHMNALPNPFTLQLDPFRESGKINYLVSLSRTADSADGFGTAGGNADWIETIPEAVAVTDVNGSVIAINDRFLDVVHILNKTQLVGRNINSWLGASNVDMQVLLARLQEEGEVNNFMSVLRDALGDTRPVRVNAILDRNLEDMRVVLLLSEHAARETQVRVHTANTAAATSDFAELIGRVPLKELIRESVDVIEKLCIEAALRQTENNRASAADLLGLSRQSLYIKLKRHGLEGFDGTS</sequence>
<accession>A0A562SY96</accession>
<dbReference type="AlphaFoldDB" id="A0A562SY96"/>
<feature type="domain" description="PAS" evidence="1">
    <location>
        <begin position="168"/>
        <end position="235"/>
    </location>
</feature>
<dbReference type="SUPFAM" id="SSF55785">
    <property type="entry name" value="PYP-like sensor domain (PAS domain)"/>
    <property type="match status" value="2"/>
</dbReference>
<dbReference type="GO" id="GO:0043565">
    <property type="term" value="F:sequence-specific DNA binding"/>
    <property type="evidence" value="ECO:0007669"/>
    <property type="project" value="InterPro"/>
</dbReference>
<dbReference type="SUPFAM" id="SSF46689">
    <property type="entry name" value="Homeodomain-like"/>
    <property type="match status" value="1"/>
</dbReference>
<evidence type="ECO:0000313" key="3">
    <source>
        <dbReference type="Proteomes" id="UP000320593"/>
    </source>
</evidence>
<dbReference type="Pfam" id="PF02954">
    <property type="entry name" value="HTH_8"/>
    <property type="match status" value="1"/>
</dbReference>
<dbReference type="Gene3D" id="3.30.450.20">
    <property type="entry name" value="PAS domain"/>
    <property type="match status" value="3"/>
</dbReference>
<feature type="domain" description="PAS" evidence="1">
    <location>
        <begin position="32"/>
        <end position="98"/>
    </location>
</feature>
<evidence type="ECO:0000313" key="2">
    <source>
        <dbReference type="EMBL" id="TWI85938.1"/>
    </source>
</evidence>
<dbReference type="InterPro" id="IPR000014">
    <property type="entry name" value="PAS"/>
</dbReference>
<dbReference type="CDD" id="cd00130">
    <property type="entry name" value="PAS"/>
    <property type="match status" value="2"/>
</dbReference>
<dbReference type="Pfam" id="PF00989">
    <property type="entry name" value="PAS"/>
    <property type="match status" value="1"/>
</dbReference>
<dbReference type="InterPro" id="IPR002197">
    <property type="entry name" value="HTH_Fis"/>
</dbReference>
<comment type="caution">
    <text evidence="2">The sequence shown here is derived from an EMBL/GenBank/DDBJ whole genome shotgun (WGS) entry which is preliminary data.</text>
</comment>
<reference evidence="2 3" key="1">
    <citation type="submission" date="2019-07" db="EMBL/GenBank/DDBJ databases">
        <title>Genomic Encyclopedia of Archaeal and Bacterial Type Strains, Phase II (KMG-II): from individual species to whole genera.</title>
        <authorList>
            <person name="Goeker M."/>
        </authorList>
    </citation>
    <scope>NUCLEOTIDE SEQUENCE [LARGE SCALE GENOMIC DNA]</scope>
    <source>
        <strain evidence="2 3">ATCC BAA-252</strain>
    </source>
</reference>
<dbReference type="Pfam" id="PF13426">
    <property type="entry name" value="PAS_9"/>
    <property type="match status" value="1"/>
</dbReference>
<dbReference type="NCBIfam" id="TIGR02040">
    <property type="entry name" value="PpsR-CrtJ"/>
    <property type="match status" value="1"/>
</dbReference>